<evidence type="ECO:0000313" key="3">
    <source>
        <dbReference type="Proteomes" id="UP000026913"/>
    </source>
</evidence>
<dbReference type="AlphaFoldDB" id="A0A024EDD6"/>
<feature type="transmembrane region" description="Helical" evidence="1">
    <location>
        <begin position="31"/>
        <end position="49"/>
    </location>
</feature>
<feature type="transmembrane region" description="Helical" evidence="1">
    <location>
        <begin position="80"/>
        <end position="99"/>
    </location>
</feature>
<organism evidence="2 3">
    <name type="scientific">Pseudomonas mandelii JR-1</name>
    <dbReference type="NCBI Taxonomy" id="1147786"/>
    <lineage>
        <taxon>Bacteria</taxon>
        <taxon>Pseudomonadati</taxon>
        <taxon>Pseudomonadota</taxon>
        <taxon>Gammaproteobacteria</taxon>
        <taxon>Pseudomonadales</taxon>
        <taxon>Pseudomonadaceae</taxon>
        <taxon>Pseudomonas</taxon>
    </lineage>
</organism>
<dbReference type="GO" id="GO:0016020">
    <property type="term" value="C:membrane"/>
    <property type="evidence" value="ECO:0007669"/>
    <property type="project" value="GOC"/>
</dbReference>
<dbReference type="GO" id="GO:0046521">
    <property type="term" value="P:sphingoid catabolic process"/>
    <property type="evidence" value="ECO:0007669"/>
    <property type="project" value="TreeGrafter"/>
</dbReference>
<keyword evidence="1" id="KW-1133">Transmembrane helix</keyword>
<dbReference type="EMBL" id="CP005960">
    <property type="protein sequence ID" value="AHZ70343.1"/>
    <property type="molecule type" value="Genomic_DNA"/>
</dbReference>
<dbReference type="PANTHER" id="PTHR28026:SF9">
    <property type="entry name" value="2-HYDROXY-PALMITIC ACID DIOXYGENASE MPO1"/>
    <property type="match status" value="1"/>
</dbReference>
<dbReference type="PANTHER" id="PTHR28026">
    <property type="entry name" value="DUF962 DOMAIN PROTEIN (AFU_ORTHOLOGUE AFUA_8G05310)"/>
    <property type="match status" value="1"/>
</dbReference>
<dbReference type="KEGG" id="pman:OU5_3264"/>
<keyword evidence="1" id="KW-0472">Membrane</keyword>
<name>A0A024EDD6_9PSED</name>
<evidence type="ECO:0000313" key="2">
    <source>
        <dbReference type="EMBL" id="AHZ70343.1"/>
    </source>
</evidence>
<keyword evidence="1" id="KW-0812">Transmembrane</keyword>
<feature type="transmembrane region" description="Helical" evidence="1">
    <location>
        <begin position="138"/>
        <end position="156"/>
    </location>
</feature>
<feature type="transmembrane region" description="Helical" evidence="1">
    <location>
        <begin position="56"/>
        <end position="74"/>
    </location>
</feature>
<proteinExistence type="predicted"/>
<evidence type="ECO:0000256" key="1">
    <source>
        <dbReference type="SAM" id="Phobius"/>
    </source>
</evidence>
<dbReference type="HOGENOM" id="CLU_081702_2_0_6"/>
<gene>
    <name evidence="2" type="ORF">OU5_3264</name>
</gene>
<dbReference type="InterPro" id="IPR009305">
    <property type="entry name" value="Mpo1-like"/>
</dbReference>
<reference evidence="2 3" key="1">
    <citation type="journal article" date="2012" name="J. Bacteriol.">
        <title>Genome sequence of cold-adapted Pseudomonas mandelii strain JR-1.</title>
        <authorList>
            <person name="Jang S.H."/>
            <person name="Kim J."/>
            <person name="Kim J."/>
            <person name="Hong S."/>
            <person name="Lee C."/>
        </authorList>
    </citation>
    <scope>NUCLEOTIDE SEQUENCE [LARGE SCALE GENOMIC DNA]</scope>
    <source>
        <strain evidence="2 3">JR-1</strain>
    </source>
</reference>
<dbReference type="Pfam" id="PF06127">
    <property type="entry name" value="Mpo1-like"/>
    <property type="match status" value="1"/>
</dbReference>
<feature type="transmembrane region" description="Helical" evidence="1">
    <location>
        <begin position="104"/>
        <end position="123"/>
    </location>
</feature>
<accession>A0A024EDD6</accession>
<dbReference type="Proteomes" id="UP000026913">
    <property type="component" value="Chromosome"/>
</dbReference>
<sequence>MINHPTGGITMKSLVDHLSQYAAYHRDPRNIASHFIGIPLIVVAVAVLLSRPQWVGGWVSPAVLLALASAWFYLRLEVRLGVLMTVLLGLCVWAGQVLAQQSTLVWLSSGIGMFVVGWAIQFVGHHYEGRKPAFVDDVTGLIVGPLFVVVELAFLLGMRRDLKEQIEARVGGVRVNPKRAAA</sequence>
<evidence type="ECO:0008006" key="4">
    <source>
        <dbReference type="Google" id="ProtNLM"/>
    </source>
</evidence>
<protein>
    <recommendedName>
        <fullName evidence="4">DUF962 domain-containing protein</fullName>
    </recommendedName>
</protein>